<name>A0ABW0RD60_9BACL</name>
<gene>
    <name evidence="2" type="ORF">ACFPOH_12405</name>
</gene>
<comment type="caution">
    <text evidence="2">The sequence shown here is derived from an EMBL/GenBank/DDBJ whole genome shotgun (WGS) entry which is preliminary data.</text>
</comment>
<dbReference type="Proteomes" id="UP001595978">
    <property type="component" value="Unassembled WGS sequence"/>
</dbReference>
<keyword evidence="3" id="KW-1185">Reference proteome</keyword>
<evidence type="ECO:0000313" key="3">
    <source>
        <dbReference type="Proteomes" id="UP001595978"/>
    </source>
</evidence>
<dbReference type="EMBL" id="JBHSNQ010000165">
    <property type="protein sequence ID" value="MFC5542506.1"/>
    <property type="molecule type" value="Genomic_DNA"/>
</dbReference>
<keyword evidence="1" id="KW-0812">Transmembrane</keyword>
<accession>A0ABW0RD60</accession>
<feature type="transmembrane region" description="Helical" evidence="1">
    <location>
        <begin position="44"/>
        <end position="63"/>
    </location>
</feature>
<feature type="transmembrane region" description="Helical" evidence="1">
    <location>
        <begin position="6"/>
        <end position="24"/>
    </location>
</feature>
<dbReference type="RefSeq" id="WP_342470493.1">
    <property type="nucleotide sequence ID" value="NZ_JBHSNQ010000165.1"/>
</dbReference>
<sequence>MDTFAEILRTIFVFILIVASGFYLRHLEKTRKERALSPSERAMLISLNIAYLLFAASIVVSVFF</sequence>
<reference evidence="3" key="1">
    <citation type="journal article" date="2019" name="Int. J. Syst. Evol. Microbiol.">
        <title>The Global Catalogue of Microorganisms (GCM) 10K type strain sequencing project: providing services to taxonomists for standard genome sequencing and annotation.</title>
        <authorList>
            <consortium name="The Broad Institute Genomics Platform"/>
            <consortium name="The Broad Institute Genome Sequencing Center for Infectious Disease"/>
            <person name="Wu L."/>
            <person name="Ma J."/>
        </authorList>
    </citation>
    <scope>NUCLEOTIDE SEQUENCE [LARGE SCALE GENOMIC DNA]</scope>
    <source>
        <strain evidence="3">CCUG 56331</strain>
    </source>
</reference>
<proteinExistence type="predicted"/>
<evidence type="ECO:0000256" key="1">
    <source>
        <dbReference type="SAM" id="Phobius"/>
    </source>
</evidence>
<keyword evidence="1" id="KW-0472">Membrane</keyword>
<organism evidence="2 3">
    <name type="scientific">Ureibacillus suwonensis</name>
    <dbReference type="NCBI Taxonomy" id="313007"/>
    <lineage>
        <taxon>Bacteria</taxon>
        <taxon>Bacillati</taxon>
        <taxon>Bacillota</taxon>
        <taxon>Bacilli</taxon>
        <taxon>Bacillales</taxon>
        <taxon>Caryophanaceae</taxon>
        <taxon>Ureibacillus</taxon>
    </lineage>
</organism>
<keyword evidence="1" id="KW-1133">Transmembrane helix</keyword>
<protein>
    <submittedName>
        <fullName evidence="2">Uncharacterized protein</fullName>
    </submittedName>
</protein>
<evidence type="ECO:0000313" key="2">
    <source>
        <dbReference type="EMBL" id="MFC5542506.1"/>
    </source>
</evidence>